<dbReference type="CDD" id="cd00075">
    <property type="entry name" value="HATPase"/>
    <property type="match status" value="1"/>
</dbReference>
<dbReference type="GO" id="GO:0000156">
    <property type="term" value="F:phosphorelay response regulator activity"/>
    <property type="evidence" value="ECO:0007669"/>
    <property type="project" value="TreeGrafter"/>
</dbReference>
<evidence type="ECO:0000256" key="6">
    <source>
        <dbReference type="ARBA" id="ARBA00022777"/>
    </source>
</evidence>
<feature type="compositionally biased region" description="Basic and acidic residues" evidence="9">
    <location>
        <begin position="14"/>
        <end position="28"/>
    </location>
</feature>
<evidence type="ECO:0000256" key="4">
    <source>
        <dbReference type="ARBA" id="ARBA00022679"/>
    </source>
</evidence>
<reference evidence="11" key="2">
    <citation type="journal article" date="2024" name="Environ. Microbiol.">
        <title>Genome analysis and description of Tunturibacter gen. nov. expands the diversity of Terriglobia in tundra soils.</title>
        <authorList>
            <person name="Messyasz A."/>
            <person name="Mannisto M.K."/>
            <person name="Kerkhof L.J."/>
            <person name="Haggblom M.M."/>
        </authorList>
    </citation>
    <scope>NUCLEOTIDE SEQUENCE</scope>
    <source>
        <strain evidence="11">X5P6</strain>
    </source>
</reference>
<keyword evidence="7" id="KW-0067">ATP-binding</keyword>
<evidence type="ECO:0000256" key="1">
    <source>
        <dbReference type="ARBA" id="ARBA00000085"/>
    </source>
</evidence>
<evidence type="ECO:0000256" key="2">
    <source>
        <dbReference type="ARBA" id="ARBA00012438"/>
    </source>
</evidence>
<organism evidence="11">
    <name type="scientific">Tunturiibacter psychrotolerans</name>
    <dbReference type="NCBI Taxonomy" id="3069686"/>
    <lineage>
        <taxon>Bacteria</taxon>
        <taxon>Pseudomonadati</taxon>
        <taxon>Acidobacteriota</taxon>
        <taxon>Terriglobia</taxon>
        <taxon>Terriglobales</taxon>
        <taxon>Acidobacteriaceae</taxon>
        <taxon>Tunturiibacter</taxon>
    </lineage>
</organism>
<dbReference type="Pfam" id="PF00512">
    <property type="entry name" value="HisKA"/>
    <property type="match status" value="1"/>
</dbReference>
<dbReference type="InterPro" id="IPR050351">
    <property type="entry name" value="BphY/WalK/GraS-like"/>
</dbReference>
<dbReference type="InterPro" id="IPR036890">
    <property type="entry name" value="HATPase_C_sf"/>
</dbReference>
<evidence type="ECO:0000256" key="9">
    <source>
        <dbReference type="SAM" id="MobiDB-lite"/>
    </source>
</evidence>
<evidence type="ECO:0000259" key="10">
    <source>
        <dbReference type="PROSITE" id="PS50109"/>
    </source>
</evidence>
<dbReference type="GO" id="GO:0007234">
    <property type="term" value="P:osmosensory signaling via phosphorelay pathway"/>
    <property type="evidence" value="ECO:0007669"/>
    <property type="project" value="TreeGrafter"/>
</dbReference>
<dbReference type="InterPro" id="IPR003661">
    <property type="entry name" value="HisK_dim/P_dom"/>
</dbReference>
<dbReference type="PRINTS" id="PR00344">
    <property type="entry name" value="BCTRLSENSOR"/>
</dbReference>
<dbReference type="SUPFAM" id="SSF47384">
    <property type="entry name" value="Homodimeric domain of signal transducing histidine kinase"/>
    <property type="match status" value="1"/>
</dbReference>
<dbReference type="GO" id="GO:0000155">
    <property type="term" value="F:phosphorelay sensor kinase activity"/>
    <property type="evidence" value="ECO:0007669"/>
    <property type="project" value="InterPro"/>
</dbReference>
<comment type="catalytic activity">
    <reaction evidence="1">
        <text>ATP + protein L-histidine = ADP + protein N-phospho-L-histidine.</text>
        <dbReference type="EC" id="2.7.13.3"/>
    </reaction>
</comment>
<protein>
    <recommendedName>
        <fullName evidence="2">histidine kinase</fullName>
        <ecNumber evidence="2">2.7.13.3</ecNumber>
    </recommendedName>
</protein>
<keyword evidence="8" id="KW-0902">Two-component regulatory system</keyword>
<dbReference type="SMART" id="SM00388">
    <property type="entry name" value="HisKA"/>
    <property type="match status" value="1"/>
</dbReference>
<reference evidence="11" key="1">
    <citation type="submission" date="2023-08" db="EMBL/GenBank/DDBJ databases">
        <authorList>
            <person name="Messyasz A."/>
            <person name="Mannisto M.K."/>
            <person name="Kerkhof L.J."/>
            <person name="Haggblom M."/>
        </authorList>
    </citation>
    <scope>NUCLEOTIDE SEQUENCE</scope>
    <source>
        <strain evidence="11">X5P6</strain>
    </source>
</reference>
<dbReference type="CDD" id="cd00082">
    <property type="entry name" value="HisKA"/>
    <property type="match status" value="1"/>
</dbReference>
<evidence type="ECO:0000313" key="11">
    <source>
        <dbReference type="EMBL" id="XCB32279.1"/>
    </source>
</evidence>
<dbReference type="GO" id="GO:0005524">
    <property type="term" value="F:ATP binding"/>
    <property type="evidence" value="ECO:0007669"/>
    <property type="project" value="UniProtKB-KW"/>
</dbReference>
<feature type="region of interest" description="Disordered" evidence="9">
    <location>
        <begin position="1"/>
        <end position="33"/>
    </location>
</feature>
<gene>
    <name evidence="11" type="ORF">RBB77_17795</name>
</gene>
<keyword evidence="4" id="KW-0808">Transferase</keyword>
<dbReference type="EMBL" id="CP132942">
    <property type="protein sequence ID" value="XCB32279.1"/>
    <property type="molecule type" value="Genomic_DNA"/>
</dbReference>
<name>A0AAU7ZM50_9BACT</name>
<dbReference type="RefSeq" id="WP_353063118.1">
    <property type="nucleotide sequence ID" value="NZ_CP132942.1"/>
</dbReference>
<evidence type="ECO:0000256" key="7">
    <source>
        <dbReference type="ARBA" id="ARBA00022840"/>
    </source>
</evidence>
<keyword evidence="6 11" id="KW-0418">Kinase</keyword>
<dbReference type="Pfam" id="PF02518">
    <property type="entry name" value="HATPase_c"/>
    <property type="match status" value="1"/>
</dbReference>
<dbReference type="PANTHER" id="PTHR42878">
    <property type="entry name" value="TWO-COMPONENT HISTIDINE KINASE"/>
    <property type="match status" value="1"/>
</dbReference>
<feature type="domain" description="Histidine kinase" evidence="10">
    <location>
        <begin position="50"/>
        <end position="261"/>
    </location>
</feature>
<dbReference type="SMART" id="SM00387">
    <property type="entry name" value="HATPase_c"/>
    <property type="match status" value="1"/>
</dbReference>
<dbReference type="PROSITE" id="PS50109">
    <property type="entry name" value="HIS_KIN"/>
    <property type="match status" value="1"/>
</dbReference>
<evidence type="ECO:0000256" key="3">
    <source>
        <dbReference type="ARBA" id="ARBA00022553"/>
    </source>
</evidence>
<keyword evidence="3" id="KW-0597">Phosphoprotein</keyword>
<dbReference type="Gene3D" id="3.30.565.10">
    <property type="entry name" value="Histidine kinase-like ATPase, C-terminal domain"/>
    <property type="match status" value="1"/>
</dbReference>
<dbReference type="PANTHER" id="PTHR42878:SF7">
    <property type="entry name" value="SENSOR HISTIDINE KINASE GLRK"/>
    <property type="match status" value="1"/>
</dbReference>
<dbReference type="AlphaFoldDB" id="A0AAU7ZM50"/>
<dbReference type="InterPro" id="IPR004358">
    <property type="entry name" value="Sig_transdc_His_kin-like_C"/>
</dbReference>
<proteinExistence type="predicted"/>
<sequence>MRTHRRKTKSSDLGNEKDVDLDLRDDPQWRAPSQPIEAERMSAIGRMACSISHDMRHALAAIYANAEFLERHDICASVRADLLLEIQEAVLEMTERIDSLLQFGSSGRKSPLVHERVSLVVDRAVAAVKFHPDGRNVSITVGKFPPAEADIDTRNLESAIYNLLLNACQAATHSTRVPEVKVHLTEVDERIYVTIVDNGLGIPASVRRTLFEPFVTAGKPNGTGLGLTLARRVAEEHGGSVRLEKSNRETTVFTLTLTKNRSLILEDLRVVEPASRSVAMDLRTAHR</sequence>
<dbReference type="EC" id="2.7.13.3" evidence="2"/>
<dbReference type="InterPro" id="IPR003594">
    <property type="entry name" value="HATPase_dom"/>
</dbReference>
<dbReference type="InterPro" id="IPR036097">
    <property type="entry name" value="HisK_dim/P_sf"/>
</dbReference>
<dbReference type="Gene3D" id="1.10.287.130">
    <property type="match status" value="1"/>
</dbReference>
<dbReference type="GO" id="GO:0030295">
    <property type="term" value="F:protein kinase activator activity"/>
    <property type="evidence" value="ECO:0007669"/>
    <property type="project" value="TreeGrafter"/>
</dbReference>
<evidence type="ECO:0000256" key="5">
    <source>
        <dbReference type="ARBA" id="ARBA00022741"/>
    </source>
</evidence>
<keyword evidence="5" id="KW-0547">Nucleotide-binding</keyword>
<dbReference type="SUPFAM" id="SSF55874">
    <property type="entry name" value="ATPase domain of HSP90 chaperone/DNA topoisomerase II/histidine kinase"/>
    <property type="match status" value="1"/>
</dbReference>
<accession>A0AAU7ZM50</accession>
<evidence type="ECO:0000256" key="8">
    <source>
        <dbReference type="ARBA" id="ARBA00023012"/>
    </source>
</evidence>
<dbReference type="KEGG" id="tpsc:RBB77_17795"/>
<dbReference type="InterPro" id="IPR005467">
    <property type="entry name" value="His_kinase_dom"/>
</dbReference>